<proteinExistence type="predicted"/>
<dbReference type="VEuPathDB" id="FungiDB:RhiirFUN_020575"/>
<dbReference type="AlphaFoldDB" id="A0A2N1L0W9"/>
<accession>A0A2N1L0W9</accession>
<gene>
    <name evidence="1" type="ORF">RhiirC2_804370</name>
</gene>
<name>A0A2N1L0W9_9GLOM</name>
<evidence type="ECO:0000313" key="1">
    <source>
        <dbReference type="EMBL" id="PKK42987.1"/>
    </source>
</evidence>
<reference evidence="1 2" key="1">
    <citation type="submission" date="2016-04" db="EMBL/GenBank/DDBJ databases">
        <title>Genome analyses suggest a sexual origin of heterokaryosis in a supposedly ancient asexual fungus.</title>
        <authorList>
            <person name="Ropars J."/>
            <person name="Sedzielewska K."/>
            <person name="Noel J."/>
            <person name="Charron P."/>
            <person name="Farinelli L."/>
            <person name="Marton T."/>
            <person name="Kruger M."/>
            <person name="Pelin A."/>
            <person name="Brachmann A."/>
            <person name="Corradi N."/>
        </authorList>
    </citation>
    <scope>NUCLEOTIDE SEQUENCE [LARGE SCALE GENOMIC DNA]</scope>
    <source>
        <strain evidence="1 2">C2</strain>
    </source>
</reference>
<comment type="caution">
    <text evidence="1">The sequence shown here is derived from an EMBL/GenBank/DDBJ whole genome shotgun (WGS) entry which is preliminary data.</text>
</comment>
<evidence type="ECO:0000313" key="2">
    <source>
        <dbReference type="Proteomes" id="UP000233469"/>
    </source>
</evidence>
<protein>
    <submittedName>
        <fullName evidence="1">Uncharacterized protein</fullName>
    </submittedName>
</protein>
<organism evidence="1 2">
    <name type="scientific">Rhizophagus irregularis</name>
    <dbReference type="NCBI Taxonomy" id="588596"/>
    <lineage>
        <taxon>Eukaryota</taxon>
        <taxon>Fungi</taxon>
        <taxon>Fungi incertae sedis</taxon>
        <taxon>Mucoromycota</taxon>
        <taxon>Glomeromycotina</taxon>
        <taxon>Glomeromycetes</taxon>
        <taxon>Glomerales</taxon>
        <taxon>Glomeraceae</taxon>
        <taxon>Rhizophagus</taxon>
    </lineage>
</organism>
<dbReference type="EMBL" id="LLXL01009404">
    <property type="protein sequence ID" value="PKK42987.1"/>
    <property type="molecule type" value="Genomic_DNA"/>
</dbReference>
<reference evidence="1 2" key="2">
    <citation type="submission" date="2017-10" db="EMBL/GenBank/DDBJ databases">
        <title>Extensive intraspecific genome diversity in a model arbuscular mycorrhizal fungus.</title>
        <authorList>
            <person name="Chen E.C.H."/>
            <person name="Morin E."/>
            <person name="Baudet D."/>
            <person name="Noel J."/>
            <person name="Ndikumana S."/>
            <person name="Charron P."/>
            <person name="St-Onge C."/>
            <person name="Giorgi J."/>
            <person name="Grigoriev I.V."/>
            <person name="Roux C."/>
            <person name="Martin F.M."/>
            <person name="Corradi N."/>
        </authorList>
    </citation>
    <scope>NUCLEOTIDE SEQUENCE [LARGE SCALE GENOMIC DNA]</scope>
    <source>
        <strain evidence="1 2">C2</strain>
    </source>
</reference>
<dbReference type="VEuPathDB" id="FungiDB:FUN_014674"/>
<sequence>MNKEFQYLQQIFQHIEDHNQRKQDLVEDLSKLQRQRESQEVYRLIQELVQTIKYIVIPAFDTLVEMIQFYWKVTD</sequence>
<dbReference type="Proteomes" id="UP000233469">
    <property type="component" value="Unassembled WGS sequence"/>
</dbReference>